<evidence type="ECO:0000256" key="1">
    <source>
        <dbReference type="SAM" id="SignalP"/>
    </source>
</evidence>
<dbReference type="Proteomes" id="UP000268162">
    <property type="component" value="Unassembled WGS sequence"/>
</dbReference>
<protein>
    <recommendedName>
        <fullName evidence="4">Lysozyme-like domain-containing protein</fullName>
    </recommendedName>
</protein>
<gene>
    <name evidence="2" type="ORF">BJ085DRAFT_33405</name>
</gene>
<dbReference type="EMBL" id="ML002371">
    <property type="protein sequence ID" value="RKP38410.1"/>
    <property type="molecule type" value="Genomic_DNA"/>
</dbReference>
<accession>A0A4Q0A004</accession>
<evidence type="ECO:0000313" key="2">
    <source>
        <dbReference type="EMBL" id="RKP38410.1"/>
    </source>
</evidence>
<keyword evidence="3" id="KW-1185">Reference proteome</keyword>
<proteinExistence type="predicted"/>
<sequence length="213" mass="23044">MRFTLATVLAVWATAQSIVAAAPTSSIHELTETQLRNAVPKACVVSATKAECSPPSKAVGLLNASFKKYDIASVGQQAALIALMNFESGGFTYKTNLNPANHGQGTYSQMQFPAIDSYVQSIPALKTDYAALKAANMPEDQFKDAVLKLANRDEYVFGAAAWYLKESGKCKQDVWDALNQATDAGFVKYIQCINTDPGPRMDNWHSAIQALKA</sequence>
<reference evidence="3" key="1">
    <citation type="journal article" date="2018" name="Nat. Microbiol.">
        <title>Leveraging single-cell genomics to expand the fungal tree of life.</title>
        <authorList>
            <person name="Ahrendt S.R."/>
            <person name="Quandt C.A."/>
            <person name="Ciobanu D."/>
            <person name="Clum A."/>
            <person name="Salamov A."/>
            <person name="Andreopoulos B."/>
            <person name="Cheng J.F."/>
            <person name="Woyke T."/>
            <person name="Pelin A."/>
            <person name="Henrissat B."/>
            <person name="Reynolds N.K."/>
            <person name="Benny G.L."/>
            <person name="Smith M.E."/>
            <person name="James T.Y."/>
            <person name="Grigoriev I.V."/>
        </authorList>
    </citation>
    <scope>NUCLEOTIDE SEQUENCE [LARGE SCALE GENOMIC DNA]</scope>
    <source>
        <strain evidence="3">RSA 468</strain>
    </source>
</reference>
<organism evidence="2 3">
    <name type="scientific">Dimargaris cristalligena</name>
    <dbReference type="NCBI Taxonomy" id="215637"/>
    <lineage>
        <taxon>Eukaryota</taxon>
        <taxon>Fungi</taxon>
        <taxon>Fungi incertae sedis</taxon>
        <taxon>Zoopagomycota</taxon>
        <taxon>Kickxellomycotina</taxon>
        <taxon>Dimargaritomycetes</taxon>
        <taxon>Dimargaritales</taxon>
        <taxon>Dimargaritaceae</taxon>
        <taxon>Dimargaris</taxon>
    </lineage>
</organism>
<name>A0A4Q0A004_9FUNG</name>
<evidence type="ECO:0008006" key="4">
    <source>
        <dbReference type="Google" id="ProtNLM"/>
    </source>
</evidence>
<dbReference type="AlphaFoldDB" id="A0A4Q0A004"/>
<feature type="chain" id="PRO_5020762369" description="Lysozyme-like domain-containing protein" evidence="1">
    <location>
        <begin position="22"/>
        <end position="213"/>
    </location>
</feature>
<evidence type="ECO:0000313" key="3">
    <source>
        <dbReference type="Proteomes" id="UP000268162"/>
    </source>
</evidence>
<feature type="signal peptide" evidence="1">
    <location>
        <begin position="1"/>
        <end position="21"/>
    </location>
</feature>
<dbReference type="OrthoDB" id="2349272at2759"/>
<keyword evidence="1" id="KW-0732">Signal</keyword>